<gene>
    <name evidence="3" type="primary">LOC109001558</name>
</gene>
<evidence type="ECO:0000313" key="3">
    <source>
        <dbReference type="RefSeq" id="XP_018834453.2"/>
    </source>
</evidence>
<dbReference type="SUPFAM" id="SSF49562">
    <property type="entry name" value="C2 domain (Calcium/lipid-binding domain, CaLB)"/>
    <property type="match status" value="1"/>
</dbReference>
<dbReference type="FunCoup" id="A0A2I4FS41">
    <property type="interactions" value="3"/>
</dbReference>
<dbReference type="PANTHER" id="PTHR35503:SF2">
    <property type="entry name" value="OS04G0455700 PROTEIN"/>
    <property type="match status" value="1"/>
</dbReference>
<name>A0A2I4FS41_JUGRE</name>
<dbReference type="AlphaFoldDB" id="A0A2I4FS41"/>
<evidence type="ECO:0000313" key="2">
    <source>
        <dbReference type="Proteomes" id="UP000235220"/>
    </source>
</evidence>
<feature type="domain" description="C2" evidence="1">
    <location>
        <begin position="24"/>
        <end position="161"/>
    </location>
</feature>
<proteinExistence type="predicted"/>
<dbReference type="RefSeq" id="XP_018834453.2">
    <property type="nucleotide sequence ID" value="XM_018978908.2"/>
</dbReference>
<evidence type="ECO:0000259" key="1">
    <source>
        <dbReference type="PROSITE" id="PS50004"/>
    </source>
</evidence>
<protein>
    <submittedName>
        <fullName evidence="3">Uncharacterized protein LOC109001558</fullName>
    </submittedName>
</protein>
<sequence>MQTLYIFPHQQSKPSSTIKAFISLSLSLSLSQMGTSQQFSSLSCKLTIKQAKQVELKSTGSLFVRYYLSAGNNKRIRLNSREISSRSDLYWNESFSLDCFATHDTMDNLKQENVVFELRWRSNKVPVLGRNIIGGSKLLGRAEIPWKEVYESPNMEMEKWVTMIPTSGSRVLVEGVKPPKLQVGMKVQVPATVEKEIRRRSNYGKGKKSWDESCGCKDGHGHGCTSCEDYNIFALAAALEAF</sequence>
<organism evidence="2 3">
    <name type="scientific">Juglans regia</name>
    <name type="common">English walnut</name>
    <dbReference type="NCBI Taxonomy" id="51240"/>
    <lineage>
        <taxon>Eukaryota</taxon>
        <taxon>Viridiplantae</taxon>
        <taxon>Streptophyta</taxon>
        <taxon>Embryophyta</taxon>
        <taxon>Tracheophyta</taxon>
        <taxon>Spermatophyta</taxon>
        <taxon>Magnoliopsida</taxon>
        <taxon>eudicotyledons</taxon>
        <taxon>Gunneridae</taxon>
        <taxon>Pentapetalae</taxon>
        <taxon>rosids</taxon>
        <taxon>fabids</taxon>
        <taxon>Fagales</taxon>
        <taxon>Juglandaceae</taxon>
        <taxon>Juglans</taxon>
    </lineage>
</organism>
<dbReference type="OrthoDB" id="687396at2759"/>
<dbReference type="Proteomes" id="UP000235220">
    <property type="component" value="Chromosome 10"/>
</dbReference>
<dbReference type="GeneID" id="109001558"/>
<dbReference type="Gene3D" id="2.60.40.150">
    <property type="entry name" value="C2 domain"/>
    <property type="match status" value="1"/>
</dbReference>
<reference evidence="3" key="1">
    <citation type="submission" date="2025-08" db="UniProtKB">
        <authorList>
            <consortium name="RefSeq"/>
        </authorList>
    </citation>
    <scope>IDENTIFICATION</scope>
    <source>
        <tissue evidence="3">Leaves</tissue>
    </source>
</reference>
<dbReference type="InParanoid" id="A0A2I4FS41"/>
<dbReference type="PROSITE" id="PS50004">
    <property type="entry name" value="C2"/>
    <property type="match status" value="1"/>
</dbReference>
<keyword evidence="2" id="KW-1185">Reference proteome</keyword>
<dbReference type="PANTHER" id="PTHR35503">
    <property type="entry name" value="OSJNBA0006M15.15 PROTEIN"/>
    <property type="match status" value="1"/>
</dbReference>
<dbReference type="KEGG" id="jre:109001558"/>
<accession>A0A2I4FS41</accession>
<dbReference type="InterPro" id="IPR000008">
    <property type="entry name" value="C2_dom"/>
</dbReference>
<dbReference type="InterPro" id="IPR035892">
    <property type="entry name" value="C2_domain_sf"/>
</dbReference>